<reference evidence="1" key="1">
    <citation type="submission" date="2013-12" db="EMBL/GenBank/DDBJ databases">
        <authorList>
            <person name="Genoscope - CEA"/>
        </authorList>
    </citation>
    <scope>NUCLEOTIDE SEQUENCE</scope>
    <source>
        <strain evidence="1">CBS 1993</strain>
    </source>
</reference>
<dbReference type="RefSeq" id="XP_022460746.1">
    <property type="nucleotide sequence ID" value="XM_022605496.1"/>
</dbReference>
<dbReference type="EMBL" id="HG793130">
    <property type="protein sequence ID" value="CDK28756.1"/>
    <property type="molecule type" value="Genomic_DNA"/>
</dbReference>
<evidence type="ECO:0000313" key="1">
    <source>
        <dbReference type="EMBL" id="CDK28756.1"/>
    </source>
</evidence>
<dbReference type="AlphaFoldDB" id="W6MQ06"/>
<dbReference type="GeneID" id="34522134"/>
<name>W6MQ06_9ASCO</name>
<proteinExistence type="predicted"/>
<sequence length="78" mass="9166">MSFIFMTQGWMRPEINIFLETPLEYFQSLSVQALKSIGFAVSHPFCGWYRDLEDPLKVLKPEQDNNNDEMGETFQLVF</sequence>
<gene>
    <name evidence="1" type="ORF">KUCA_T00004741001</name>
</gene>
<dbReference type="HOGENOM" id="CLU_2622380_0_0_1"/>
<organism evidence="1 2">
    <name type="scientific">Kuraishia capsulata CBS 1993</name>
    <dbReference type="NCBI Taxonomy" id="1382522"/>
    <lineage>
        <taxon>Eukaryota</taxon>
        <taxon>Fungi</taxon>
        <taxon>Dikarya</taxon>
        <taxon>Ascomycota</taxon>
        <taxon>Saccharomycotina</taxon>
        <taxon>Pichiomycetes</taxon>
        <taxon>Pichiales</taxon>
        <taxon>Pichiaceae</taxon>
        <taxon>Kuraishia</taxon>
    </lineage>
</organism>
<dbReference type="OrthoDB" id="445007at2759"/>
<dbReference type="Proteomes" id="UP000019384">
    <property type="component" value="Unassembled WGS sequence"/>
</dbReference>
<evidence type="ECO:0000313" key="2">
    <source>
        <dbReference type="Proteomes" id="UP000019384"/>
    </source>
</evidence>
<accession>W6MQ06</accession>
<keyword evidence="2" id="KW-1185">Reference proteome</keyword>
<reference evidence="1" key="2">
    <citation type="submission" date="2014-02" db="EMBL/GenBank/DDBJ databases">
        <title>Complete DNA sequence of /Kuraishia capsulata/ illustrates novel genomic features among budding yeasts (/Saccharomycotina/).</title>
        <authorList>
            <person name="Morales L."/>
            <person name="Noel B."/>
            <person name="Porcel B."/>
            <person name="Marcet-Houben M."/>
            <person name="Hullo M-F."/>
            <person name="Sacerdot C."/>
            <person name="Tekaia F."/>
            <person name="Leh-Louis V."/>
            <person name="Despons L."/>
            <person name="Khanna V."/>
            <person name="Aury J-M."/>
            <person name="Barbe V."/>
            <person name="Couloux A."/>
            <person name="Labadie K."/>
            <person name="Pelletier E."/>
            <person name="Souciet J-L."/>
            <person name="Boekhout T."/>
            <person name="Gabaldon T."/>
            <person name="Wincker P."/>
            <person name="Dujon B."/>
        </authorList>
    </citation>
    <scope>NUCLEOTIDE SEQUENCE</scope>
    <source>
        <strain evidence="1">CBS 1993</strain>
    </source>
</reference>
<protein>
    <submittedName>
        <fullName evidence="1">Uncharacterized protein</fullName>
    </submittedName>
</protein>